<dbReference type="PANTHER" id="PTHR47584">
    <property type="match status" value="1"/>
</dbReference>
<reference evidence="4" key="1">
    <citation type="submission" date="2024-07" db="EMBL/GenBank/DDBJ databases">
        <title>Two chromosome-level genome assemblies of Korean endemic species Abeliophyllum distichum and Forsythia ovata (Oleaceae).</title>
        <authorList>
            <person name="Jang H."/>
        </authorList>
    </citation>
    <scope>NUCLEOTIDE SEQUENCE [LARGE SCALE GENOMIC DNA]</scope>
</reference>
<evidence type="ECO:0000313" key="4">
    <source>
        <dbReference type="Proteomes" id="UP001604336"/>
    </source>
</evidence>
<gene>
    <name evidence="3" type="ORF">Adt_08513</name>
</gene>
<feature type="compositionally biased region" description="Basic and acidic residues" evidence="1">
    <location>
        <begin position="286"/>
        <end position="311"/>
    </location>
</feature>
<dbReference type="Pfam" id="PF12776">
    <property type="entry name" value="Myb_DNA-bind_3"/>
    <property type="match status" value="1"/>
</dbReference>
<accession>A0ABD1VD61</accession>
<evidence type="ECO:0000313" key="3">
    <source>
        <dbReference type="EMBL" id="KAL2535162.1"/>
    </source>
</evidence>
<organism evidence="3 4">
    <name type="scientific">Abeliophyllum distichum</name>
    <dbReference type="NCBI Taxonomy" id="126358"/>
    <lineage>
        <taxon>Eukaryota</taxon>
        <taxon>Viridiplantae</taxon>
        <taxon>Streptophyta</taxon>
        <taxon>Embryophyta</taxon>
        <taxon>Tracheophyta</taxon>
        <taxon>Spermatophyta</taxon>
        <taxon>Magnoliopsida</taxon>
        <taxon>eudicotyledons</taxon>
        <taxon>Gunneridae</taxon>
        <taxon>Pentapetalae</taxon>
        <taxon>asterids</taxon>
        <taxon>lamiids</taxon>
        <taxon>Lamiales</taxon>
        <taxon>Oleaceae</taxon>
        <taxon>Forsythieae</taxon>
        <taxon>Abeliophyllum</taxon>
    </lineage>
</organism>
<evidence type="ECO:0000256" key="1">
    <source>
        <dbReference type="SAM" id="MobiDB-lite"/>
    </source>
</evidence>
<dbReference type="EMBL" id="JBFOLK010000002">
    <property type="protein sequence ID" value="KAL2535162.1"/>
    <property type="molecule type" value="Genomic_DNA"/>
</dbReference>
<evidence type="ECO:0000259" key="2">
    <source>
        <dbReference type="Pfam" id="PF12776"/>
    </source>
</evidence>
<feature type="domain" description="Myb/SANT-like" evidence="2">
    <location>
        <begin position="118"/>
        <end position="211"/>
    </location>
</feature>
<keyword evidence="4" id="KW-1185">Reference proteome</keyword>
<dbReference type="Proteomes" id="UP001604336">
    <property type="component" value="Unassembled WGS sequence"/>
</dbReference>
<protein>
    <submittedName>
        <fullName evidence="3">Myb DNA-bind 3 domain-containing protein</fullName>
    </submittedName>
</protein>
<feature type="region of interest" description="Disordered" evidence="1">
    <location>
        <begin position="279"/>
        <end position="311"/>
    </location>
</feature>
<proteinExistence type="predicted"/>
<dbReference type="AlphaFoldDB" id="A0ABD1VD61"/>
<comment type="caution">
    <text evidence="3">The sequence shown here is derived from an EMBL/GenBank/DDBJ whole genome shotgun (WGS) entry which is preliminary data.</text>
</comment>
<dbReference type="InterPro" id="IPR045026">
    <property type="entry name" value="LIMYB"/>
</dbReference>
<dbReference type="InterPro" id="IPR024752">
    <property type="entry name" value="Myb/SANT-like_dom"/>
</dbReference>
<name>A0ABD1VD61_9LAMI</name>
<sequence>MRSPIGRLKRGSPTPSRRVADCLLRACETRKRPSSAAPTAFLHFRWTATVLRPPRRVADCQSLLTSQTHAITASAFRLVLFSLPLQQPAIIFRLQQQPPAVEAWNMGGHRGKNILPMSWSDENEHSFIEILYEKVKSNALQCSTFSKDEWGKINATMISTTKMDYGIERLKGKWNRLRKVHRMFSELLGHTGVTWDPNTNKVNAAEEVWQHFYTINKSDYKIFKREGCKHYHILGEIFSGTTATGGLGNASTHLPATSDEERQLEDDFLNRGVHVHVENIDDDADEVPKRSRREDIGTSGERRRKEPKISKSDKLEACMAQWSSTVSLKNEETELRTLYLKEKLSKIQGKSCNQSEFEATSPDPYSNIVCLDILNNMEGVSNEVYMKALKAFKDLDFRVSFVRMPEARRGPILELL</sequence>
<dbReference type="PANTHER" id="PTHR47584:SF14">
    <property type="entry name" value="L10-INTERACTING MYB DOMAIN-CONTAINING PROTEIN-LIKE"/>
    <property type="match status" value="1"/>
</dbReference>